<feature type="domain" description="PAS" evidence="5">
    <location>
        <begin position="325"/>
        <end position="350"/>
    </location>
</feature>
<dbReference type="PANTHER" id="PTHR47429">
    <property type="entry name" value="PROTEIN TWIN LOV 1"/>
    <property type="match status" value="1"/>
</dbReference>
<feature type="region of interest" description="Disordered" evidence="4">
    <location>
        <begin position="200"/>
        <end position="220"/>
    </location>
</feature>
<proteinExistence type="predicted"/>
<reference evidence="7" key="1">
    <citation type="submission" date="2021-01" db="EMBL/GenBank/DDBJ databases">
        <authorList>
            <person name="Corre E."/>
            <person name="Pelletier E."/>
            <person name="Niang G."/>
            <person name="Scheremetjew M."/>
            <person name="Finn R."/>
            <person name="Kale V."/>
            <person name="Holt S."/>
            <person name="Cochrane G."/>
            <person name="Meng A."/>
            <person name="Brown T."/>
            <person name="Cohen L."/>
        </authorList>
    </citation>
    <scope>NUCLEOTIDE SEQUENCE</scope>
    <source>
        <strain evidence="7">B650</strain>
    </source>
</reference>
<evidence type="ECO:0000256" key="1">
    <source>
        <dbReference type="ARBA" id="ARBA00022630"/>
    </source>
</evidence>
<dbReference type="InterPro" id="IPR004827">
    <property type="entry name" value="bZIP"/>
</dbReference>
<evidence type="ECO:0000259" key="6">
    <source>
        <dbReference type="PROSITE" id="PS50217"/>
    </source>
</evidence>
<keyword evidence="3" id="KW-0157">Chromophore</keyword>
<evidence type="ECO:0008006" key="8">
    <source>
        <dbReference type="Google" id="ProtNLM"/>
    </source>
</evidence>
<dbReference type="InterPro" id="IPR035965">
    <property type="entry name" value="PAS-like_dom_sf"/>
</dbReference>
<dbReference type="CDD" id="cd00130">
    <property type="entry name" value="PAS"/>
    <property type="match status" value="1"/>
</dbReference>
<keyword evidence="2" id="KW-0288">FMN</keyword>
<dbReference type="Pfam" id="PF07716">
    <property type="entry name" value="bZIP_2"/>
    <property type="match status" value="1"/>
</dbReference>
<dbReference type="CDD" id="cd14809">
    <property type="entry name" value="bZIP_AUREO-like"/>
    <property type="match status" value="1"/>
</dbReference>
<dbReference type="PROSITE" id="PS50217">
    <property type="entry name" value="BZIP"/>
    <property type="match status" value="1"/>
</dbReference>
<dbReference type="NCBIfam" id="TIGR00229">
    <property type="entry name" value="sensory_box"/>
    <property type="match status" value="1"/>
</dbReference>
<evidence type="ECO:0000256" key="3">
    <source>
        <dbReference type="ARBA" id="ARBA00022991"/>
    </source>
</evidence>
<dbReference type="Gene3D" id="3.30.450.20">
    <property type="entry name" value="PAS domain"/>
    <property type="match status" value="1"/>
</dbReference>
<feature type="compositionally biased region" description="Polar residues" evidence="4">
    <location>
        <begin position="154"/>
        <end position="172"/>
    </location>
</feature>
<dbReference type="SUPFAM" id="SSF55785">
    <property type="entry name" value="PYP-like sensor domain (PAS domain)"/>
    <property type="match status" value="1"/>
</dbReference>
<organism evidence="7">
    <name type="scientific">Leptocylindrus danicus</name>
    <dbReference type="NCBI Taxonomy" id="163516"/>
    <lineage>
        <taxon>Eukaryota</taxon>
        <taxon>Sar</taxon>
        <taxon>Stramenopiles</taxon>
        <taxon>Ochrophyta</taxon>
        <taxon>Bacillariophyta</taxon>
        <taxon>Coscinodiscophyceae</taxon>
        <taxon>Chaetocerotophycidae</taxon>
        <taxon>Leptocylindrales</taxon>
        <taxon>Leptocylindraceae</taxon>
        <taxon>Leptocylindrus</taxon>
    </lineage>
</organism>
<dbReference type="AlphaFoldDB" id="A0A7S2PNE1"/>
<dbReference type="Gene3D" id="1.20.5.170">
    <property type="match status" value="1"/>
</dbReference>
<name>A0A7S2PNE1_9STRA</name>
<dbReference type="PROSITE" id="PS50112">
    <property type="entry name" value="PAS"/>
    <property type="match status" value="1"/>
</dbReference>
<dbReference type="InterPro" id="IPR000014">
    <property type="entry name" value="PAS"/>
</dbReference>
<feature type="domain" description="BZIP" evidence="6">
    <location>
        <begin position="215"/>
        <end position="259"/>
    </location>
</feature>
<dbReference type="EMBL" id="HBGY01031453">
    <property type="protein sequence ID" value="CAD9609935.1"/>
    <property type="molecule type" value="Transcribed_RNA"/>
</dbReference>
<sequence>MAMTMSSSSVTLPRFVSASTAGEGTSGALGEGDDMFSSLMNGDADFDLLAEYLLEDSGGAGGSAFGGGNAVLDIGNTPSANATTVSVGASSNSDMEGLDADPLADAAAAAAAGSDVKTNGVSDLAMNLQQIQSMFANKKGQGSAAIDNKKANVKPQSKNAVPNATTSLSATSGKRKHAETSAEVMPATIPMISAVRTSVNSSAVNNNRSQRQKSQAQIDRRRERNRILARRTRLRKKFFFESLQKEVTDLQRENTILKEIVRSKIRPPAKAMEVLEECKSKDEIPSIVFENVLGSNDIDKQDFSLVQSLQGSQQCFLITDPSLQDNPIVYASGGFLSLTGYTREEVLGRNCRFLQGKDTSPQKIEKLKKAVSLGQDVGVCLVNYTSDGTPFWNQVFIAALRDAHNNIVNFVGVLSKVSGPAPDDPEHGKLLNIHRSESKVDMDDMVQIAVEAADAVTGTLG</sequence>
<evidence type="ECO:0000256" key="4">
    <source>
        <dbReference type="SAM" id="MobiDB-lite"/>
    </source>
</evidence>
<dbReference type="Pfam" id="PF13426">
    <property type="entry name" value="PAS_9"/>
    <property type="match status" value="1"/>
</dbReference>
<dbReference type="InterPro" id="IPR046347">
    <property type="entry name" value="bZIP_sf"/>
</dbReference>
<keyword evidence="1" id="KW-0285">Flavoprotein</keyword>
<gene>
    <name evidence="7" type="ORF">LDAN0321_LOCUS19612</name>
</gene>
<dbReference type="SUPFAM" id="SSF57959">
    <property type="entry name" value="Leucine zipper domain"/>
    <property type="match status" value="1"/>
</dbReference>
<accession>A0A7S2PNE1</accession>
<evidence type="ECO:0000259" key="5">
    <source>
        <dbReference type="PROSITE" id="PS50112"/>
    </source>
</evidence>
<evidence type="ECO:0000313" key="7">
    <source>
        <dbReference type="EMBL" id="CAD9609935.1"/>
    </source>
</evidence>
<evidence type="ECO:0000256" key="2">
    <source>
        <dbReference type="ARBA" id="ARBA00022643"/>
    </source>
</evidence>
<feature type="compositionally biased region" description="Low complexity" evidence="4">
    <location>
        <begin position="200"/>
        <end position="209"/>
    </location>
</feature>
<dbReference type="GO" id="GO:0003700">
    <property type="term" value="F:DNA-binding transcription factor activity"/>
    <property type="evidence" value="ECO:0007669"/>
    <property type="project" value="InterPro"/>
</dbReference>
<dbReference type="GO" id="GO:0005634">
    <property type="term" value="C:nucleus"/>
    <property type="evidence" value="ECO:0007669"/>
    <property type="project" value="TreeGrafter"/>
</dbReference>
<feature type="region of interest" description="Disordered" evidence="4">
    <location>
        <begin position="150"/>
        <end position="181"/>
    </location>
</feature>
<dbReference type="PANTHER" id="PTHR47429:SF2">
    <property type="entry name" value="PROTEIN TWIN LOV 1"/>
    <property type="match status" value="1"/>
</dbReference>
<protein>
    <recommendedName>
        <fullName evidence="8">LOV domain-containing protein</fullName>
    </recommendedName>
</protein>